<feature type="compositionally biased region" description="Acidic residues" evidence="6">
    <location>
        <begin position="823"/>
        <end position="833"/>
    </location>
</feature>
<keyword evidence="7" id="KW-0732">Signal</keyword>
<organism evidence="8 9">
    <name type="scientific">Conidiobolus coronatus (strain ATCC 28846 / CBS 209.66 / NRRL 28638)</name>
    <name type="common">Delacroixia coronata</name>
    <dbReference type="NCBI Taxonomy" id="796925"/>
    <lineage>
        <taxon>Eukaryota</taxon>
        <taxon>Fungi</taxon>
        <taxon>Fungi incertae sedis</taxon>
        <taxon>Zoopagomycota</taxon>
        <taxon>Entomophthoromycotina</taxon>
        <taxon>Entomophthoromycetes</taxon>
        <taxon>Entomophthorales</taxon>
        <taxon>Ancylistaceae</taxon>
        <taxon>Conidiobolus</taxon>
    </lineage>
</organism>
<dbReference type="SUPFAM" id="SSF100934">
    <property type="entry name" value="Heat shock protein 70kD (HSP70), C-terminal subdomain"/>
    <property type="match status" value="1"/>
</dbReference>
<dbReference type="CDD" id="cd10230">
    <property type="entry name" value="ASKHA_NBD_HSP70_HYOU1"/>
    <property type="match status" value="1"/>
</dbReference>
<reference evidence="8 9" key="1">
    <citation type="journal article" date="2015" name="Genome Biol. Evol.">
        <title>Phylogenomic analyses indicate that early fungi evolved digesting cell walls of algal ancestors of land plants.</title>
        <authorList>
            <person name="Chang Y."/>
            <person name="Wang S."/>
            <person name="Sekimoto S."/>
            <person name="Aerts A.L."/>
            <person name="Choi C."/>
            <person name="Clum A."/>
            <person name="LaButti K.M."/>
            <person name="Lindquist E.A."/>
            <person name="Yee Ngan C."/>
            <person name="Ohm R.A."/>
            <person name="Salamov A.A."/>
            <person name="Grigoriev I.V."/>
            <person name="Spatafora J.W."/>
            <person name="Berbee M.L."/>
        </authorList>
    </citation>
    <scope>NUCLEOTIDE SEQUENCE [LARGE SCALE GENOMIC DNA]</scope>
    <source>
        <strain evidence="8 9">NRRL 28638</strain>
    </source>
</reference>
<evidence type="ECO:0000256" key="4">
    <source>
        <dbReference type="ARBA" id="ARBA00023186"/>
    </source>
</evidence>
<dbReference type="GO" id="GO:0034663">
    <property type="term" value="C:endoplasmic reticulum chaperone complex"/>
    <property type="evidence" value="ECO:0007669"/>
    <property type="project" value="TreeGrafter"/>
</dbReference>
<dbReference type="Gene3D" id="3.30.30.30">
    <property type="match status" value="1"/>
</dbReference>
<keyword evidence="4" id="KW-0143">Chaperone</keyword>
<dbReference type="Gene3D" id="3.90.640.10">
    <property type="entry name" value="Actin, Chain A, domain 4"/>
    <property type="match status" value="1"/>
</dbReference>
<dbReference type="EMBL" id="KQ964445">
    <property type="protein sequence ID" value="KXN72890.1"/>
    <property type="molecule type" value="Genomic_DNA"/>
</dbReference>
<keyword evidence="2" id="KW-0256">Endoplasmic reticulum</keyword>
<dbReference type="PANTHER" id="PTHR45639">
    <property type="entry name" value="HSC70CB, ISOFORM G-RELATED"/>
    <property type="match status" value="1"/>
</dbReference>
<feature type="coiled-coil region" evidence="5">
    <location>
        <begin position="667"/>
        <end position="694"/>
    </location>
</feature>
<dbReference type="GO" id="GO:0005524">
    <property type="term" value="F:ATP binding"/>
    <property type="evidence" value="ECO:0007669"/>
    <property type="project" value="UniProtKB-KW"/>
</dbReference>
<dbReference type="AlphaFoldDB" id="A0A137PD22"/>
<dbReference type="InterPro" id="IPR013126">
    <property type="entry name" value="Hsp_70_fam"/>
</dbReference>
<dbReference type="InterPro" id="IPR043129">
    <property type="entry name" value="ATPase_NBD"/>
</dbReference>
<dbReference type="Gene3D" id="2.60.34.10">
    <property type="entry name" value="Substrate Binding Domain Of DNAk, Chain A, domain 1"/>
    <property type="match status" value="1"/>
</dbReference>
<keyword evidence="3" id="KW-0067">ATP-binding</keyword>
<evidence type="ECO:0000256" key="7">
    <source>
        <dbReference type="SAM" id="SignalP"/>
    </source>
</evidence>
<dbReference type="Gene3D" id="3.30.420.40">
    <property type="match status" value="2"/>
</dbReference>
<sequence length="833" mass="92807">MKLGLSALLSALLLGDSVLAAVMSIDFGTEWMKIGLVKPRVPFDVVLNRDSKRKTPITLNFRNNQRTIGANGVALGVRFPADTFEHLKLLLGQDYNSEISQEYRVNHPNRFELDQTRNSTLFVLDDKHEASVEELTAMFFNYAKQEAETTASEKVKDVVITVPAFFNQVQRQAIIDAASIAELNLLALINDGSAAALNYAMTRQFPTAQTHALYDMGSGNTVATIAKFETVTVNSGSKWKKNVTYTDIQVLGVGYDKTLGGMSFDQRVEQMLLKEFNKKYPNISNLKDSPRSVKKLVKEANRVKHILSANTQVKASIESLHEEKDFSTLVTRTQFESECKDLFSRVHTPLKTALENAKIDAQELDSVVIIGGGVRVPKVQAILKALAGDKLSQNLNGDEAMVMGALFHGASISSQFQVKDVRLTDVGIYPIDLAYSENGGKQLKATIYDSNAPINQAKVIHPKVSGDFDLEMDYTVEKEKIPLFKAQVKGLTEANSKYQSEALESKVKVFAKISPFGTAKISHAKAIYTLPPAPEPETTTTTSATEKETESADSNKNKTKEEPVTPKNVTQTVRLDIQYESVGLPSLSSKQLKDAKDNVARLNKLDSDREALDEARNNLESFGYGIGDFLEQSEVISVSTSEERDTLTQKASEAMEWLEDFGHKAALKELRDKYASLNEVKKKIVNRKKELSARPKAVKKLEKAIETTQTSLSSIPQNLTSEQVKFIGSLEADVQKYIKDTKDWLNSKVKAQEKLESHEEAAFKSSDLNTYVKQLENYQIQILTKILTMPKAPEPETQKENDTTSESDKETPKKESKPKEDEKLEDFDEEEEL</sequence>
<feature type="signal peptide" evidence="7">
    <location>
        <begin position="1"/>
        <end position="20"/>
    </location>
</feature>
<dbReference type="SUPFAM" id="SSF53067">
    <property type="entry name" value="Actin-like ATPase domain"/>
    <property type="match status" value="2"/>
</dbReference>
<dbReference type="OMA" id="SRTPMIQ"/>
<dbReference type="Gene3D" id="1.20.1270.10">
    <property type="match status" value="1"/>
</dbReference>
<dbReference type="GO" id="GO:0030968">
    <property type="term" value="P:endoplasmic reticulum unfolded protein response"/>
    <property type="evidence" value="ECO:0007669"/>
    <property type="project" value="TreeGrafter"/>
</dbReference>
<evidence type="ECO:0000256" key="2">
    <source>
        <dbReference type="ARBA" id="ARBA00022824"/>
    </source>
</evidence>
<dbReference type="InterPro" id="IPR029048">
    <property type="entry name" value="HSP70_C_sf"/>
</dbReference>
<keyword evidence="9" id="KW-1185">Reference proteome</keyword>
<dbReference type="GO" id="GO:0140662">
    <property type="term" value="F:ATP-dependent protein folding chaperone"/>
    <property type="evidence" value="ECO:0007669"/>
    <property type="project" value="InterPro"/>
</dbReference>
<dbReference type="FunFam" id="3.90.640.10:FF:000004">
    <property type="entry name" value="Heat shock 70 kDa protein 4"/>
    <property type="match status" value="1"/>
</dbReference>
<dbReference type="Pfam" id="PF00012">
    <property type="entry name" value="HSP70"/>
    <property type="match status" value="1"/>
</dbReference>
<dbReference type="STRING" id="796925.A0A137PD22"/>
<feature type="region of interest" description="Disordered" evidence="6">
    <location>
        <begin position="789"/>
        <end position="833"/>
    </location>
</feature>
<dbReference type="PANTHER" id="PTHR45639:SF3">
    <property type="entry name" value="HYPOXIA UP-REGULATED PROTEIN 1"/>
    <property type="match status" value="1"/>
</dbReference>
<feature type="compositionally biased region" description="Basic and acidic residues" evidence="6">
    <location>
        <begin position="545"/>
        <end position="564"/>
    </location>
</feature>
<evidence type="ECO:0000313" key="8">
    <source>
        <dbReference type="EMBL" id="KXN72890.1"/>
    </source>
</evidence>
<proteinExistence type="predicted"/>
<keyword evidence="5" id="KW-0175">Coiled coil</keyword>
<evidence type="ECO:0000256" key="1">
    <source>
        <dbReference type="ARBA" id="ARBA00022741"/>
    </source>
</evidence>
<evidence type="ECO:0000256" key="6">
    <source>
        <dbReference type="SAM" id="MobiDB-lite"/>
    </source>
</evidence>
<accession>A0A137PD22</accession>
<dbReference type="PRINTS" id="PR00301">
    <property type="entry name" value="HEATSHOCK70"/>
</dbReference>
<evidence type="ECO:0000256" key="3">
    <source>
        <dbReference type="ARBA" id="ARBA00022840"/>
    </source>
</evidence>
<feature type="chain" id="PRO_5007294696" evidence="7">
    <location>
        <begin position="21"/>
        <end position="833"/>
    </location>
</feature>
<name>A0A137PD22_CONC2</name>
<evidence type="ECO:0000256" key="5">
    <source>
        <dbReference type="SAM" id="Coils"/>
    </source>
</evidence>
<keyword evidence="1" id="KW-0547">Nucleotide-binding</keyword>
<feature type="compositionally biased region" description="Basic and acidic residues" evidence="6">
    <location>
        <begin position="793"/>
        <end position="822"/>
    </location>
</feature>
<dbReference type="OrthoDB" id="10262720at2759"/>
<protein>
    <submittedName>
        <fullName evidence="8">Actin-like ATPase domain-containing protein</fullName>
    </submittedName>
</protein>
<gene>
    <name evidence="8" type="ORF">CONCODRAFT_36428</name>
</gene>
<dbReference type="InterPro" id="IPR029047">
    <property type="entry name" value="HSP70_peptide-bd_sf"/>
</dbReference>
<feature type="region of interest" description="Disordered" evidence="6">
    <location>
        <begin position="528"/>
        <end position="565"/>
    </location>
</feature>
<evidence type="ECO:0000313" key="9">
    <source>
        <dbReference type="Proteomes" id="UP000070444"/>
    </source>
</evidence>
<dbReference type="Proteomes" id="UP000070444">
    <property type="component" value="Unassembled WGS sequence"/>
</dbReference>